<organism evidence="1 2">
    <name type="scientific">Fulvivirga kasyanovii</name>
    <dbReference type="NCBI Taxonomy" id="396812"/>
    <lineage>
        <taxon>Bacteria</taxon>
        <taxon>Pseudomonadati</taxon>
        <taxon>Bacteroidota</taxon>
        <taxon>Cytophagia</taxon>
        <taxon>Cytophagales</taxon>
        <taxon>Fulvivirgaceae</taxon>
        <taxon>Fulvivirga</taxon>
    </lineage>
</organism>
<protein>
    <submittedName>
        <fullName evidence="1">Peptidase</fullName>
    </submittedName>
</protein>
<evidence type="ECO:0000313" key="2">
    <source>
        <dbReference type="Proteomes" id="UP000798808"/>
    </source>
</evidence>
<dbReference type="Pfam" id="PF12388">
    <property type="entry name" value="Peptidase_M57"/>
    <property type="match status" value="1"/>
</dbReference>
<comment type="caution">
    <text evidence="1">The sequence shown here is derived from an EMBL/GenBank/DDBJ whole genome shotgun (WGS) entry which is preliminary data.</text>
</comment>
<sequence length="196" mass="21362">MLGSSLYYKGPVGEQYHTYNLVFSLPRTIKIIGYTGGSLALDSKMKTALTWAVANYNSLNIGMNFTLTFGTNYSAYDIVVYKVSGNGGGQAGFPSGGDPYKYIQIQDGTSNFDTNVVEHVMTHEIGHCLGLRHTDWFNRSLSCGVGGSEPEDPYGAVHIPTTPSGYDPNSVMLACFSTSETGELGRYDRVALEYLY</sequence>
<name>A0ABW9RH47_9BACT</name>
<reference evidence="1 2" key="1">
    <citation type="submission" date="2019-02" db="EMBL/GenBank/DDBJ databases">
        <authorList>
            <person name="Goldberg S.R."/>
            <person name="Haltli B.A."/>
            <person name="Correa H."/>
            <person name="Russell K.G."/>
        </authorList>
    </citation>
    <scope>NUCLEOTIDE SEQUENCE [LARGE SCALE GENOMIC DNA]</scope>
    <source>
        <strain evidence="1 2">JCM 16186</strain>
    </source>
</reference>
<dbReference type="Proteomes" id="UP000798808">
    <property type="component" value="Unassembled WGS sequence"/>
</dbReference>
<dbReference type="Gene3D" id="3.40.390.10">
    <property type="entry name" value="Collagenase (Catalytic Domain)"/>
    <property type="match status" value="1"/>
</dbReference>
<dbReference type="SUPFAM" id="SSF55486">
    <property type="entry name" value="Metalloproteases ('zincins'), catalytic domain"/>
    <property type="match status" value="1"/>
</dbReference>
<dbReference type="EMBL" id="SMLW01000127">
    <property type="protein sequence ID" value="MTI23384.1"/>
    <property type="molecule type" value="Genomic_DNA"/>
</dbReference>
<accession>A0ABW9RH47</accession>
<keyword evidence="2" id="KW-1185">Reference proteome</keyword>
<evidence type="ECO:0000313" key="1">
    <source>
        <dbReference type="EMBL" id="MTI23384.1"/>
    </source>
</evidence>
<dbReference type="InterPro" id="IPR024079">
    <property type="entry name" value="MetalloPept_cat_dom_sf"/>
</dbReference>
<dbReference type="InterPro" id="IPR024653">
    <property type="entry name" value="Peptidase_M10/M27/M57"/>
</dbReference>
<proteinExistence type="predicted"/>
<gene>
    <name evidence="1" type="ORF">E1163_00300</name>
</gene>